<feature type="compositionally biased region" description="Low complexity" evidence="8">
    <location>
        <begin position="946"/>
        <end position="965"/>
    </location>
</feature>
<feature type="region of interest" description="Disordered" evidence="8">
    <location>
        <begin position="812"/>
        <end position="836"/>
    </location>
</feature>
<dbReference type="PANTHER" id="PTHR45718:SF4">
    <property type="entry name" value="TRANSCRIPTIONAL ACTIVATOR CUBITUS INTERRUPTUS"/>
    <property type="match status" value="1"/>
</dbReference>
<feature type="compositionally biased region" description="Low complexity" evidence="8">
    <location>
        <begin position="693"/>
        <end position="729"/>
    </location>
</feature>
<evidence type="ECO:0000256" key="4">
    <source>
        <dbReference type="ARBA" id="ARBA00022771"/>
    </source>
</evidence>
<keyword evidence="3" id="KW-0677">Repeat</keyword>
<keyword evidence="2" id="KW-0479">Metal-binding</keyword>
<proteinExistence type="predicted"/>
<feature type="compositionally biased region" description="Low complexity" evidence="8">
    <location>
        <begin position="754"/>
        <end position="766"/>
    </location>
</feature>
<feature type="domain" description="C2H2-type" evidence="9">
    <location>
        <begin position="362"/>
        <end position="394"/>
    </location>
</feature>
<keyword evidence="6" id="KW-0539">Nucleus</keyword>
<feature type="compositionally biased region" description="Pro residues" evidence="8">
    <location>
        <begin position="978"/>
        <end position="987"/>
    </location>
</feature>
<dbReference type="RefSeq" id="XP_006823312.1">
    <property type="nucleotide sequence ID" value="XM_006823249.1"/>
</dbReference>
<reference evidence="11" key="1">
    <citation type="submission" date="2025-08" db="UniProtKB">
        <authorList>
            <consortium name="RefSeq"/>
        </authorList>
    </citation>
    <scope>IDENTIFICATION</scope>
    <source>
        <tissue evidence="11">Testes</tissue>
    </source>
</reference>
<dbReference type="Gene3D" id="3.30.160.60">
    <property type="entry name" value="Classic Zinc Finger"/>
    <property type="match status" value="5"/>
</dbReference>
<evidence type="ECO:0000313" key="11">
    <source>
        <dbReference type="RefSeq" id="XP_006823312.1"/>
    </source>
</evidence>
<evidence type="ECO:0000313" key="10">
    <source>
        <dbReference type="Proteomes" id="UP000694865"/>
    </source>
</evidence>
<dbReference type="GeneID" id="100377291"/>
<dbReference type="InterPro" id="IPR013087">
    <property type="entry name" value="Znf_C2H2_type"/>
</dbReference>
<feature type="region of interest" description="Disordered" evidence="8">
    <location>
        <begin position="292"/>
        <end position="321"/>
    </location>
</feature>
<dbReference type="Proteomes" id="UP000694865">
    <property type="component" value="Unplaced"/>
</dbReference>
<protein>
    <submittedName>
        <fullName evidence="11">Transcriptional activator GLI3-like</fullName>
    </submittedName>
</protein>
<feature type="region of interest" description="Disordered" evidence="8">
    <location>
        <begin position="934"/>
        <end position="992"/>
    </location>
</feature>
<dbReference type="SMART" id="SM00355">
    <property type="entry name" value="ZnF_C2H2"/>
    <property type="match status" value="5"/>
</dbReference>
<comment type="subcellular location">
    <subcellularLocation>
        <location evidence="1">Nucleus</location>
    </subcellularLocation>
</comment>
<evidence type="ECO:0000256" key="2">
    <source>
        <dbReference type="ARBA" id="ARBA00022723"/>
    </source>
</evidence>
<sequence length="1154" mass="126969">MADAAFASCAIKFLEFKICCISLKSAVFHQKASGSPVLSDVSLIRLTPHHHHPGSHSESPVVPYHPHLFAASPAMSVLSQARGLSPTDSHGHTSMPPPPLPPEYLQHGMRSVYADTISGPPSTAGSIEHSALDFGSVDGSRFSSPRPSARLTRKRALSISPLSNESLDINAMIRTSPNSLVAYINGGTSRSSSASGSYGHLSAGTISPLGFPPSISPAHLQHFMRQKSTQKISEEPRHKIQESEAQVNTVTSQWSVDGQLVSPVTPTNECNTVSSTEEPAIIKRTKIKEEAVNSPPATVSSSTNADIKNLNVGTPGDPMKDEEDVAIVTDCEWGECRKHFETLEELVQHINNDHIHAERKDFVCRWKDCIREQKPFKAQYMLVVHMRRHTGEKPHKCTFEGCFKAYSRLENLKTHLRSHTGERPYVCEHDGCTKAFSNASDRAKHQNRTHSNAKPYACKIPGCPKRYTDPSSLRKHVKTVHGPDAHVTKKHKGDRKPDMGGSNHGNSHHGGKGEKGEHKPDIGKVDECLSVRPIRVKPSETKLPQPVCSSSPHDDSGVEMNMHSDSLGDLTTIEDQKICEHKVTSSSRHGVEFRDGSVAVTTTHTHVYHVPSKRTTAGKKMRGVSNVGRLSQKVTNSIPCVPNLPAIISSTAPVNNRRNLPRKSFHESSNPPDSGRCGSGISYDSLGRRRDSNTSTISSYYSSRRSSEASPFPFSQFSSRRSSEASPFPAGRRGSEASQASNRLSVLGSPYDPISPGSSRRSSGISGMNAPTGLPGLTVAQQRRLQAKFYQATHQQMGDDSCAPSPVPPMWGSRRDSEGGVSLPPRTPLPHEVPGVNVRRASDPVRALRTPIKVDLNRYSSMSSMPPSSRNFNSSQINPFKALPDIGYRYSSPRPPSIAENVPMESMENDDAPEMQENGDVILPDEAAMFITQQEEKQRQRRQQRIRQQMRMQKEQYQQQFGQQQSYNNYPAQLSPQQPSPQQPSPQQPSLEQTQYNQVIMTQQQTQMCYTQEQAQIYEQTSRYVDQMNAQFESQPPLPTQAIAMETSPDNNQVSSTVNTCQLPQQPNTAGYETFMVEGMGALSTDNYSQDPNTYPAANMDPNLIDMQITGGGDDDMGSEVIPEPGSTSNMVINDMNSTMSSLVEENKYLNLMS</sequence>
<feature type="region of interest" description="Disordered" evidence="8">
    <location>
        <begin position="655"/>
        <end position="775"/>
    </location>
</feature>
<accession>A0ABM0MTH1</accession>
<organism evidence="10 11">
    <name type="scientific">Saccoglossus kowalevskii</name>
    <name type="common">Acorn worm</name>
    <dbReference type="NCBI Taxonomy" id="10224"/>
    <lineage>
        <taxon>Eukaryota</taxon>
        <taxon>Metazoa</taxon>
        <taxon>Hemichordata</taxon>
        <taxon>Enteropneusta</taxon>
        <taxon>Harrimaniidae</taxon>
        <taxon>Saccoglossus</taxon>
    </lineage>
</organism>
<feature type="region of interest" description="Disordered" evidence="8">
    <location>
        <begin position="475"/>
        <end position="522"/>
    </location>
</feature>
<dbReference type="Pfam" id="PF23561">
    <property type="entry name" value="zf-C2H2_15"/>
    <property type="match status" value="1"/>
</dbReference>
<dbReference type="InterPro" id="IPR043359">
    <property type="entry name" value="GLI-like"/>
</dbReference>
<dbReference type="Pfam" id="PF00096">
    <property type="entry name" value="zf-C2H2"/>
    <property type="match status" value="2"/>
</dbReference>
<evidence type="ECO:0000256" key="6">
    <source>
        <dbReference type="ARBA" id="ARBA00023242"/>
    </source>
</evidence>
<dbReference type="PROSITE" id="PS00028">
    <property type="entry name" value="ZINC_FINGER_C2H2_1"/>
    <property type="match status" value="4"/>
</dbReference>
<evidence type="ECO:0000256" key="1">
    <source>
        <dbReference type="ARBA" id="ARBA00004123"/>
    </source>
</evidence>
<dbReference type="SUPFAM" id="SSF57667">
    <property type="entry name" value="beta-beta-alpha zinc fingers"/>
    <property type="match status" value="3"/>
</dbReference>
<feature type="compositionally biased region" description="Polar residues" evidence="8">
    <location>
        <begin position="295"/>
        <end position="306"/>
    </location>
</feature>
<keyword evidence="10" id="KW-1185">Reference proteome</keyword>
<gene>
    <name evidence="11" type="primary">LOC100377291</name>
</gene>
<evidence type="ECO:0000256" key="8">
    <source>
        <dbReference type="SAM" id="MobiDB-lite"/>
    </source>
</evidence>
<feature type="domain" description="C2H2-type" evidence="9">
    <location>
        <begin position="395"/>
        <end position="424"/>
    </location>
</feature>
<feature type="domain" description="C2H2-type" evidence="9">
    <location>
        <begin position="329"/>
        <end position="361"/>
    </location>
</feature>
<name>A0ABM0MTH1_SACKO</name>
<dbReference type="PROSITE" id="PS50157">
    <property type="entry name" value="ZINC_FINGER_C2H2_2"/>
    <property type="match status" value="5"/>
</dbReference>
<feature type="compositionally biased region" description="Basic and acidic residues" evidence="8">
    <location>
        <begin position="511"/>
        <end position="522"/>
    </location>
</feature>
<dbReference type="InterPro" id="IPR056436">
    <property type="entry name" value="Znf-C2H2_ZIC1-5/GLI1-3-like"/>
</dbReference>
<evidence type="ECO:0000259" key="9">
    <source>
        <dbReference type="PROSITE" id="PS50157"/>
    </source>
</evidence>
<keyword evidence="5" id="KW-0862">Zinc</keyword>
<evidence type="ECO:0000256" key="7">
    <source>
        <dbReference type="PROSITE-ProRule" id="PRU00042"/>
    </source>
</evidence>
<dbReference type="InterPro" id="IPR036236">
    <property type="entry name" value="Znf_C2H2_sf"/>
</dbReference>
<evidence type="ECO:0000256" key="5">
    <source>
        <dbReference type="ARBA" id="ARBA00022833"/>
    </source>
</evidence>
<feature type="domain" description="C2H2-type" evidence="9">
    <location>
        <begin position="456"/>
        <end position="486"/>
    </location>
</feature>
<evidence type="ECO:0000256" key="3">
    <source>
        <dbReference type="ARBA" id="ARBA00022737"/>
    </source>
</evidence>
<feature type="domain" description="C2H2-type" evidence="9">
    <location>
        <begin position="425"/>
        <end position="455"/>
    </location>
</feature>
<keyword evidence="4 7" id="KW-0863">Zinc-finger</keyword>
<dbReference type="PANTHER" id="PTHR45718">
    <property type="entry name" value="TRANSCRIPTIONAL ACTIVATOR CUBITUS INTERRUPTUS"/>
    <property type="match status" value="1"/>
</dbReference>